<feature type="transmembrane region" description="Helical" evidence="1">
    <location>
        <begin position="366"/>
        <end position="384"/>
    </location>
</feature>
<feature type="transmembrane region" description="Helical" evidence="1">
    <location>
        <begin position="294"/>
        <end position="312"/>
    </location>
</feature>
<dbReference type="PANTHER" id="PTHR20948:SF2">
    <property type="entry name" value="TRANSMEMBRANE PROTEIN 164"/>
    <property type="match status" value="1"/>
</dbReference>
<gene>
    <name evidence="2" type="ORF">LBRM2904_15.1410</name>
</gene>
<protein>
    <submittedName>
        <fullName evidence="2">TMEM164_family</fullName>
    </submittedName>
</protein>
<sequence length="546" mass="61058">MTKLRDCSRSWRLWKEKWGPGKRTARTRTEVPGRTVYEQIFVLCVCVLAAHQSVSLGAHCCLHTVSLQSEYPHSIPRSKRERRKDWQVCMRGRDVPLRVCVCVCVCVCGAHRCTQRRSPSSPLITPRLNGTGVSALADHGPRADVLHSMNVLLKTSHAQCAIFPPPPHCPLASHQFVPSPASPSFFSHLKWTISALYVFEPAKPLLQPSPSLASPSLCGCPRPCGLAISTLPMSLPAVTPLLFSISVMEAEAIAWYDYIVPDVIADVLKATGDRTGMRWGVMPAHQYWFQSPKLHVVLYVVAVVFCAVLHRQSRGFRSAAIRRLSMAGLGRSLKCPINKLIAYMLMVCLAVQGFTKASRAKPFVQLGWLLMPCHLFTGMWIYVLMRDRPHHYGSGCYLASLLVDWVWSPLGALAHPDWGDHQYLWEGYVFLLHHGVLLLLPLYFVARYDTLGLDWAHLCHLTWVSTLFNFAFLAPCGLLLGLNVNYQLAPPRLSSRAPTVVKTALYRPALIPVFVALSIIANIVVRLLGRIIRKLFTSFQKLTKSD</sequence>
<feature type="transmembrane region" description="Helical" evidence="1">
    <location>
        <begin position="396"/>
        <end position="415"/>
    </location>
</feature>
<dbReference type="EMBL" id="LS997614">
    <property type="protein sequence ID" value="SYZ64270.1"/>
    <property type="molecule type" value="Genomic_DNA"/>
</dbReference>
<keyword evidence="1" id="KW-1133">Transmembrane helix</keyword>
<feature type="transmembrane region" description="Helical" evidence="1">
    <location>
        <begin position="333"/>
        <end position="354"/>
    </location>
</feature>
<dbReference type="PANTHER" id="PTHR20948">
    <property type="entry name" value="TRANSMEMBRANE PROTEIN 164"/>
    <property type="match status" value="1"/>
</dbReference>
<accession>A0A3P3Z2B8</accession>
<evidence type="ECO:0000256" key="1">
    <source>
        <dbReference type="SAM" id="Phobius"/>
    </source>
</evidence>
<feature type="transmembrane region" description="Helical" evidence="1">
    <location>
        <begin position="427"/>
        <end position="446"/>
    </location>
</feature>
<keyword evidence="1" id="KW-0812">Transmembrane</keyword>
<feature type="transmembrane region" description="Helical" evidence="1">
    <location>
        <begin position="504"/>
        <end position="525"/>
    </location>
</feature>
<evidence type="ECO:0000313" key="2">
    <source>
        <dbReference type="EMBL" id="SYZ64270.1"/>
    </source>
</evidence>
<dbReference type="AlphaFoldDB" id="A0A3P3Z2B8"/>
<keyword evidence="1" id="KW-0472">Membrane</keyword>
<organism evidence="2 3">
    <name type="scientific">Leishmania braziliensis MHOM/BR/75/M2904</name>
    <dbReference type="NCBI Taxonomy" id="420245"/>
    <lineage>
        <taxon>Eukaryota</taxon>
        <taxon>Discoba</taxon>
        <taxon>Euglenozoa</taxon>
        <taxon>Kinetoplastea</taxon>
        <taxon>Metakinetoplastina</taxon>
        <taxon>Trypanosomatida</taxon>
        <taxon>Trypanosomatidae</taxon>
        <taxon>Leishmaniinae</taxon>
        <taxon>Leishmania</taxon>
        <taxon>Leishmania braziliensis species complex</taxon>
    </lineage>
</organism>
<dbReference type="InterPro" id="IPR026508">
    <property type="entry name" value="TMEM164"/>
</dbReference>
<dbReference type="Proteomes" id="UP000319462">
    <property type="component" value="Chromosome 15"/>
</dbReference>
<evidence type="ECO:0000313" key="3">
    <source>
        <dbReference type="Proteomes" id="UP000319462"/>
    </source>
</evidence>
<reference evidence="2 3" key="1">
    <citation type="submission" date="2018-09" db="EMBL/GenBank/DDBJ databases">
        <authorList>
            <person name="Peiro R."/>
            <person name="Begona"/>
            <person name="Cbmso G."/>
            <person name="Lopez M."/>
            <person name="Gonzalez S."/>
        </authorList>
    </citation>
    <scope>NUCLEOTIDE SEQUENCE [LARGE SCALE GENOMIC DNA]</scope>
</reference>
<name>A0A3P3Z2B8_LEIBR</name>
<feature type="transmembrane region" description="Helical" evidence="1">
    <location>
        <begin position="458"/>
        <end position="484"/>
    </location>
</feature>
<proteinExistence type="predicted"/>